<gene>
    <name evidence="1" type="ORF">HPP92_015725</name>
</gene>
<proteinExistence type="predicted"/>
<dbReference type="EMBL" id="JADCNM010000008">
    <property type="protein sequence ID" value="KAG0471179.1"/>
    <property type="molecule type" value="Genomic_DNA"/>
</dbReference>
<evidence type="ECO:0000313" key="1">
    <source>
        <dbReference type="EMBL" id="KAG0471179.1"/>
    </source>
</evidence>
<evidence type="ECO:0000313" key="2">
    <source>
        <dbReference type="Proteomes" id="UP000639772"/>
    </source>
</evidence>
<dbReference type="Proteomes" id="UP000639772">
    <property type="component" value="Unassembled WGS sequence"/>
</dbReference>
<dbReference type="AlphaFoldDB" id="A0A835QK81"/>
<accession>A0A835QK81</accession>
<name>A0A835QK81_VANPL</name>
<protein>
    <submittedName>
        <fullName evidence="1">Uncharacterized protein</fullName>
    </submittedName>
</protein>
<reference evidence="1 2" key="1">
    <citation type="journal article" date="2020" name="Nat. Food">
        <title>A phased Vanilla planifolia genome enables genetic improvement of flavour and production.</title>
        <authorList>
            <person name="Hasing T."/>
            <person name="Tang H."/>
            <person name="Brym M."/>
            <person name="Khazi F."/>
            <person name="Huang T."/>
            <person name="Chambers A.H."/>
        </authorList>
    </citation>
    <scope>NUCLEOTIDE SEQUENCE [LARGE SCALE GENOMIC DNA]</scope>
    <source>
        <tissue evidence="1">Leaf</tissue>
    </source>
</reference>
<organism evidence="1 2">
    <name type="scientific">Vanilla planifolia</name>
    <name type="common">Vanilla</name>
    <dbReference type="NCBI Taxonomy" id="51239"/>
    <lineage>
        <taxon>Eukaryota</taxon>
        <taxon>Viridiplantae</taxon>
        <taxon>Streptophyta</taxon>
        <taxon>Embryophyta</taxon>
        <taxon>Tracheophyta</taxon>
        <taxon>Spermatophyta</taxon>
        <taxon>Magnoliopsida</taxon>
        <taxon>Liliopsida</taxon>
        <taxon>Asparagales</taxon>
        <taxon>Orchidaceae</taxon>
        <taxon>Vanilloideae</taxon>
        <taxon>Vanilleae</taxon>
        <taxon>Vanilla</taxon>
    </lineage>
</organism>
<sequence length="87" mass="10073">MEELFNMDELDQAFGGKSDAEFDIKEYANRMREDDKKRLVTARNLVEIVPDESVEENLSKSSSLDEMVANRDELSEGDKHQSFTREI</sequence>
<comment type="caution">
    <text evidence="1">The sequence shown here is derived from an EMBL/GenBank/DDBJ whole genome shotgun (WGS) entry which is preliminary data.</text>
</comment>
<dbReference type="OrthoDB" id="75724at2759"/>